<dbReference type="PANTHER" id="PTHR24652:SF69">
    <property type="entry name" value="CUB DOMAIN-CONTAINING PROTEIN"/>
    <property type="match status" value="1"/>
</dbReference>
<keyword evidence="4" id="KW-0472">Membrane</keyword>
<feature type="region of interest" description="Disordered" evidence="3">
    <location>
        <begin position="268"/>
        <end position="314"/>
    </location>
</feature>
<keyword evidence="4" id="KW-0812">Transmembrane</keyword>
<dbReference type="Proteomes" id="UP000694865">
    <property type="component" value="Unplaced"/>
</dbReference>
<evidence type="ECO:0000256" key="2">
    <source>
        <dbReference type="PROSITE-ProRule" id="PRU00124"/>
    </source>
</evidence>
<evidence type="ECO:0000256" key="1">
    <source>
        <dbReference type="ARBA" id="ARBA00023157"/>
    </source>
</evidence>
<evidence type="ECO:0000256" key="3">
    <source>
        <dbReference type="SAM" id="MobiDB-lite"/>
    </source>
</evidence>
<dbReference type="Gene3D" id="2.60.120.290">
    <property type="entry name" value="Spermadhesin, CUB domain"/>
    <property type="match status" value="1"/>
</dbReference>
<dbReference type="SUPFAM" id="SSF57424">
    <property type="entry name" value="LDL receptor-like module"/>
    <property type="match status" value="1"/>
</dbReference>
<evidence type="ECO:0000256" key="5">
    <source>
        <dbReference type="SAM" id="SignalP"/>
    </source>
</evidence>
<reference evidence="8" key="1">
    <citation type="submission" date="2025-08" db="UniProtKB">
        <authorList>
            <consortium name="RefSeq"/>
        </authorList>
    </citation>
    <scope>IDENTIFICATION</scope>
    <source>
        <tissue evidence="8">Testes</tissue>
    </source>
</reference>
<dbReference type="GeneID" id="102804233"/>
<name>A0ABM0LZB2_SACKO</name>
<keyword evidence="4" id="KW-1133">Transmembrane helix</keyword>
<feature type="compositionally biased region" description="Pro residues" evidence="3">
    <location>
        <begin position="304"/>
        <end position="313"/>
    </location>
</feature>
<dbReference type="Gene3D" id="4.10.400.10">
    <property type="entry name" value="Low-density Lipoprotein Receptor"/>
    <property type="match status" value="1"/>
</dbReference>
<protein>
    <submittedName>
        <fullName evidence="8">Neuropilin and tolloid-like protein 2-like</fullName>
    </submittedName>
</protein>
<dbReference type="InterPro" id="IPR002172">
    <property type="entry name" value="LDrepeatLR_classA_rpt"/>
</dbReference>
<feature type="signal peptide" evidence="5">
    <location>
        <begin position="1"/>
        <end position="27"/>
    </location>
</feature>
<dbReference type="PROSITE" id="PS01209">
    <property type="entry name" value="LDLRA_1"/>
    <property type="match status" value="1"/>
</dbReference>
<feature type="compositionally biased region" description="Polar residues" evidence="3">
    <location>
        <begin position="268"/>
        <end position="282"/>
    </location>
</feature>
<keyword evidence="7" id="KW-1185">Reference proteome</keyword>
<dbReference type="Pfam" id="PF00431">
    <property type="entry name" value="CUB"/>
    <property type="match status" value="1"/>
</dbReference>
<dbReference type="CDD" id="cd00041">
    <property type="entry name" value="CUB"/>
    <property type="match status" value="1"/>
</dbReference>
<dbReference type="CDD" id="cd00112">
    <property type="entry name" value="LDLa"/>
    <property type="match status" value="1"/>
</dbReference>
<dbReference type="InterPro" id="IPR036055">
    <property type="entry name" value="LDL_receptor-like_sf"/>
</dbReference>
<dbReference type="InterPro" id="IPR023415">
    <property type="entry name" value="LDLR_class-A_CS"/>
</dbReference>
<feature type="transmembrane region" description="Helical" evidence="4">
    <location>
        <begin position="224"/>
        <end position="257"/>
    </location>
</feature>
<sequence>MASLSAMVYWSALRLSLLSLTLVWTHGFEFQTTYLQDSSQPYKCKHNISYTTGEVFSHQGVQEKTYQENMDCSVIIHTEIGQRINIRFDFFDLSSMYNTVSNECSSSGDRVHIYDTGDLMTIRIGVGTPQVTLCGAMGKFPDDYQSSGNVVTLRFISDKKKSADLGFKFIYTSFYTPGEPEAECFTCEDNSMCVSQDLVCNGVNNCNDDSDESDTTCNEAPPGIFALGVGVLGIGVVAIVGATIGVVFLIILIVCIVCCCRLRKSGNGSHNNNTASRPTSYPNHSNHNHNSHSHSPIPRYPNAHAPPPPPSTSPYPSLAGYPMYHNGGTHHLGSGVMYHHSHESVDLPQKL</sequence>
<dbReference type="InterPro" id="IPR000859">
    <property type="entry name" value="CUB_dom"/>
</dbReference>
<comment type="caution">
    <text evidence="2">Lacks conserved residue(s) required for the propagation of feature annotation.</text>
</comment>
<dbReference type="PROSITE" id="PS50068">
    <property type="entry name" value="LDLRA_2"/>
    <property type="match status" value="1"/>
</dbReference>
<feature type="chain" id="PRO_5047276509" evidence="5">
    <location>
        <begin position="28"/>
        <end position="351"/>
    </location>
</feature>
<dbReference type="RefSeq" id="XP_006813103.1">
    <property type="nucleotide sequence ID" value="XM_006813040.1"/>
</dbReference>
<dbReference type="PROSITE" id="PS01180">
    <property type="entry name" value="CUB"/>
    <property type="match status" value="1"/>
</dbReference>
<keyword evidence="1" id="KW-1015">Disulfide bond</keyword>
<evidence type="ECO:0000259" key="6">
    <source>
        <dbReference type="PROSITE" id="PS01180"/>
    </source>
</evidence>
<proteinExistence type="predicted"/>
<feature type="domain" description="CUB" evidence="6">
    <location>
        <begin position="44"/>
        <end position="174"/>
    </location>
</feature>
<dbReference type="SMART" id="SM00042">
    <property type="entry name" value="CUB"/>
    <property type="match status" value="1"/>
</dbReference>
<keyword evidence="5" id="KW-0732">Signal</keyword>
<evidence type="ECO:0000313" key="8">
    <source>
        <dbReference type="RefSeq" id="XP_006813103.1"/>
    </source>
</evidence>
<feature type="compositionally biased region" description="Low complexity" evidence="3">
    <location>
        <begin position="293"/>
        <end position="303"/>
    </location>
</feature>
<accession>A0ABM0LZB2</accession>
<dbReference type="InterPro" id="IPR042333">
    <property type="entry name" value="LRAD2/Mig-13-like"/>
</dbReference>
<gene>
    <name evidence="8" type="primary">LOC102804233</name>
</gene>
<evidence type="ECO:0000313" key="7">
    <source>
        <dbReference type="Proteomes" id="UP000694865"/>
    </source>
</evidence>
<organism evidence="7 8">
    <name type="scientific">Saccoglossus kowalevskii</name>
    <name type="common">Acorn worm</name>
    <dbReference type="NCBI Taxonomy" id="10224"/>
    <lineage>
        <taxon>Eukaryota</taxon>
        <taxon>Metazoa</taxon>
        <taxon>Hemichordata</taxon>
        <taxon>Enteropneusta</taxon>
        <taxon>Harrimaniidae</taxon>
        <taxon>Saccoglossus</taxon>
    </lineage>
</organism>
<dbReference type="SUPFAM" id="SSF49854">
    <property type="entry name" value="Spermadhesin, CUB domain"/>
    <property type="match status" value="1"/>
</dbReference>
<evidence type="ECO:0000256" key="4">
    <source>
        <dbReference type="SAM" id="Phobius"/>
    </source>
</evidence>
<dbReference type="InterPro" id="IPR035914">
    <property type="entry name" value="Sperma_CUB_dom_sf"/>
</dbReference>
<dbReference type="PANTHER" id="PTHR24652">
    <property type="entry name" value="LOW-DENSITY LIPOPROTEIN RECEPTOR CLASS A DOMAIN-CONTAINING PROTEIN 2"/>
    <property type="match status" value="1"/>
</dbReference>